<name>A0AAE3P505_9BACT</name>
<dbReference type="GO" id="GO:0005737">
    <property type="term" value="C:cytoplasm"/>
    <property type="evidence" value="ECO:0007669"/>
    <property type="project" value="TreeGrafter"/>
</dbReference>
<feature type="domain" description="DJ-1/PfpI" evidence="1">
    <location>
        <begin position="9"/>
        <end position="169"/>
    </location>
</feature>
<protein>
    <submittedName>
        <fullName evidence="2">DJ-1/PfpI family protein</fullName>
    </submittedName>
</protein>
<dbReference type="InterPro" id="IPR029062">
    <property type="entry name" value="Class_I_gatase-like"/>
</dbReference>
<evidence type="ECO:0000313" key="3">
    <source>
        <dbReference type="Proteomes" id="UP001221302"/>
    </source>
</evidence>
<keyword evidence="3" id="KW-1185">Reference proteome</keyword>
<dbReference type="InterPro" id="IPR050325">
    <property type="entry name" value="Prot/Nucl_acid_deglycase"/>
</dbReference>
<accession>A0AAE3P505</accession>
<dbReference type="PANTHER" id="PTHR48094:SF12">
    <property type="entry name" value="PARKINSON DISEASE PROTEIN 7 HOMOLOG"/>
    <property type="match status" value="1"/>
</dbReference>
<dbReference type="InterPro" id="IPR002818">
    <property type="entry name" value="DJ-1/PfpI"/>
</dbReference>
<dbReference type="RefSeq" id="WP_321536921.1">
    <property type="nucleotide sequence ID" value="NZ_JARGDL010000028.1"/>
</dbReference>
<comment type="caution">
    <text evidence="2">The sequence shown here is derived from an EMBL/GenBank/DDBJ whole genome shotgun (WGS) entry which is preliminary data.</text>
</comment>
<evidence type="ECO:0000259" key="1">
    <source>
        <dbReference type="Pfam" id="PF01965"/>
    </source>
</evidence>
<reference evidence="2" key="1">
    <citation type="submission" date="2023-03" db="EMBL/GenBank/DDBJ databases">
        <title>Stygiobacter electus gen. nov., sp. nov., facultatively anaerobic thermotolerant bacterium of the class Ignavibacteria from a well of Yessentuki mineral water deposit.</title>
        <authorList>
            <person name="Podosokorskaya O.A."/>
            <person name="Elcheninov A.G."/>
            <person name="Petrova N.F."/>
            <person name="Zavarzina D.G."/>
            <person name="Kublanov I.V."/>
            <person name="Merkel A.Y."/>
        </authorList>
    </citation>
    <scope>NUCLEOTIDE SEQUENCE</scope>
    <source>
        <strain evidence="2">09-Me</strain>
    </source>
</reference>
<dbReference type="SUPFAM" id="SSF52317">
    <property type="entry name" value="Class I glutamine amidotransferase-like"/>
    <property type="match status" value="1"/>
</dbReference>
<proteinExistence type="predicted"/>
<evidence type="ECO:0000313" key="2">
    <source>
        <dbReference type="EMBL" id="MDF1613150.1"/>
    </source>
</evidence>
<organism evidence="2 3">
    <name type="scientific">Stygiobacter electus</name>
    <dbReference type="NCBI Taxonomy" id="3032292"/>
    <lineage>
        <taxon>Bacteria</taxon>
        <taxon>Pseudomonadati</taxon>
        <taxon>Ignavibacteriota</taxon>
        <taxon>Ignavibacteria</taxon>
        <taxon>Ignavibacteriales</taxon>
        <taxon>Melioribacteraceae</taxon>
        <taxon>Stygiobacter</taxon>
    </lineage>
</organism>
<dbReference type="Pfam" id="PF01965">
    <property type="entry name" value="DJ-1_PfpI"/>
    <property type="match status" value="1"/>
</dbReference>
<gene>
    <name evidence="2" type="ORF">P0M35_13370</name>
</gene>
<dbReference type="Gene3D" id="3.40.50.880">
    <property type="match status" value="1"/>
</dbReference>
<sequence>MNINHKKNSVLIFLPAKDFNEQEYLIISNHLLKSNYKIFIASDSTSVCIGSSGIKVKNDVQLYNVHHENFSGFIIVGGKGTRDYWNNKLLHSIAKKFYESKKIIGAICSAPIILAKAGLLKEKATCFIDDKKELEREGIEYQNSPVFVENKIVTAQNPQASSEFIFTLLSLLAK</sequence>
<dbReference type="EMBL" id="JARGDL010000028">
    <property type="protein sequence ID" value="MDF1613150.1"/>
    <property type="molecule type" value="Genomic_DNA"/>
</dbReference>
<dbReference type="AlphaFoldDB" id="A0AAE3P505"/>
<dbReference type="Proteomes" id="UP001221302">
    <property type="component" value="Unassembled WGS sequence"/>
</dbReference>
<dbReference type="PANTHER" id="PTHR48094">
    <property type="entry name" value="PROTEIN/NUCLEIC ACID DEGLYCASE DJ-1-RELATED"/>
    <property type="match status" value="1"/>
</dbReference>